<gene>
    <name evidence="4" type="ORF">A4V09_10380</name>
</gene>
<accession>A0A1C7I902</accession>
<dbReference type="EMBL" id="CP015405">
    <property type="protein sequence ID" value="ANU76140.1"/>
    <property type="molecule type" value="Genomic_DNA"/>
</dbReference>
<dbReference type="STRING" id="1796616.A4V09_10380"/>
<evidence type="ECO:0000256" key="3">
    <source>
        <dbReference type="ARBA" id="ARBA00022679"/>
    </source>
</evidence>
<dbReference type="Gene3D" id="3.20.20.480">
    <property type="entry name" value="Trimethylamine methyltransferase-like"/>
    <property type="match status" value="1"/>
</dbReference>
<dbReference type="GO" id="GO:0015948">
    <property type="term" value="P:methanogenesis"/>
    <property type="evidence" value="ECO:0007669"/>
    <property type="project" value="InterPro"/>
</dbReference>
<evidence type="ECO:0000256" key="2">
    <source>
        <dbReference type="ARBA" id="ARBA00022603"/>
    </source>
</evidence>
<proteinExistence type="inferred from homology"/>
<dbReference type="Pfam" id="PF06253">
    <property type="entry name" value="MTTB"/>
    <property type="match status" value="1"/>
</dbReference>
<evidence type="ECO:0008006" key="6">
    <source>
        <dbReference type="Google" id="ProtNLM"/>
    </source>
</evidence>
<keyword evidence="3" id="KW-0808">Transferase</keyword>
<evidence type="ECO:0000313" key="4">
    <source>
        <dbReference type="EMBL" id="ANU76140.1"/>
    </source>
</evidence>
<sequence>MLVKKIKDSEVQMIHEKSLEILESVGVNFEHREILEVFKKRGIRVEGQRVYFERSFTEEILKGLKPSFTIETPFASLKIGDGGKAVSTASGAMTILRDGEICTPTVKDYIDATKMDETSRLVNLCCVPGIYASGLPDGKVELLKTVLSLKYSKKPLIASCETGKSAAESIEFIRDFYGEMGEYFTIGVENVSSPLRYSREDVAATLAYVKRNQPVVITCCSAPGMTSPITVGGTVVQNNAEVLAGILMTQVVNPGVPVVYGNVTYSADMRKAVPISWGPEVAVFMQYAKAMADFYGIPSRVGGSLSGAKQLDWQDGAETAVSLMTTFDCDTDFIFHAFGEMDCLNVFSLEKYVLDEEMLEARFSVENRDYITEESIHMDMIRRVGPGGTYMLEDETLELYQKELFHPRLFNSEIYHNWKQLGMPSVILKAQELVRERLDGYCLPVYDKRQTQMLDELLAIL</sequence>
<dbReference type="AlphaFoldDB" id="A0A1C7I902"/>
<reference evidence="4" key="1">
    <citation type="submission" date="2017-04" db="EMBL/GenBank/DDBJ databases">
        <title>Complete Genome Sequences of Twelve Strains of a Stable Defined Moderately Diverse Mouse Microbiota 2 (sDMDMm2).</title>
        <authorList>
            <person name="Uchimura Y."/>
            <person name="Wyss M."/>
            <person name="Brugiroux S."/>
            <person name="Limenitakis J.P."/>
            <person name="Stecher B."/>
            <person name="McCoy K.D."/>
            <person name="Macpherson A.J."/>
        </authorList>
    </citation>
    <scope>NUCLEOTIDE SEQUENCE</scope>
    <source>
        <strain evidence="4">YL58</strain>
    </source>
</reference>
<dbReference type="OrthoDB" id="5418352at2"/>
<dbReference type="InterPro" id="IPR010426">
    <property type="entry name" value="MTTB_MeTrfase"/>
</dbReference>
<name>A0A1C7I902_9FIRM</name>
<evidence type="ECO:0000256" key="1">
    <source>
        <dbReference type="ARBA" id="ARBA00007137"/>
    </source>
</evidence>
<dbReference type="RefSeq" id="WP_065542316.1">
    <property type="nucleotide sequence ID" value="NZ_CP015405.2"/>
</dbReference>
<dbReference type="Proteomes" id="UP000092574">
    <property type="component" value="Chromosome"/>
</dbReference>
<protein>
    <recommendedName>
        <fullName evidence="6">Trimethylamine--corrinoid protein Co-methyltransferase</fullName>
    </recommendedName>
</protein>
<evidence type="ECO:0000313" key="5">
    <source>
        <dbReference type="Proteomes" id="UP000092574"/>
    </source>
</evidence>
<keyword evidence="5" id="KW-1185">Reference proteome</keyword>
<organism evidence="4 5">
    <name type="scientific">Blautia pseudococcoides</name>
    <dbReference type="NCBI Taxonomy" id="1796616"/>
    <lineage>
        <taxon>Bacteria</taxon>
        <taxon>Bacillati</taxon>
        <taxon>Bacillota</taxon>
        <taxon>Clostridia</taxon>
        <taxon>Lachnospirales</taxon>
        <taxon>Lachnospiraceae</taxon>
        <taxon>Blautia</taxon>
    </lineage>
</organism>
<dbReference type="KEGG" id="byl:A4V09_10380"/>
<dbReference type="InterPro" id="IPR038601">
    <property type="entry name" value="MttB-like_sf"/>
</dbReference>
<dbReference type="GO" id="GO:0008168">
    <property type="term" value="F:methyltransferase activity"/>
    <property type="evidence" value="ECO:0007669"/>
    <property type="project" value="UniProtKB-KW"/>
</dbReference>
<comment type="similarity">
    <text evidence="1">Belongs to the trimethylamine methyltransferase family.</text>
</comment>
<keyword evidence="2" id="KW-0489">Methyltransferase</keyword>
<dbReference type="GO" id="GO:0032259">
    <property type="term" value="P:methylation"/>
    <property type="evidence" value="ECO:0007669"/>
    <property type="project" value="UniProtKB-KW"/>
</dbReference>